<keyword evidence="2" id="KW-1185">Reference proteome</keyword>
<protein>
    <submittedName>
        <fullName evidence="1">Uncharacterized protein</fullName>
    </submittedName>
</protein>
<dbReference type="AlphaFoldDB" id="A0AAD6X781"/>
<comment type="caution">
    <text evidence="1">The sequence shown here is derived from an EMBL/GenBank/DDBJ whole genome shotgun (WGS) entry which is preliminary data.</text>
</comment>
<evidence type="ECO:0000313" key="2">
    <source>
        <dbReference type="Proteomes" id="UP001218188"/>
    </source>
</evidence>
<dbReference type="EMBL" id="JARJCM010000055">
    <property type="protein sequence ID" value="KAJ7034719.1"/>
    <property type="molecule type" value="Genomic_DNA"/>
</dbReference>
<organism evidence="1 2">
    <name type="scientific">Mycena alexandri</name>
    <dbReference type="NCBI Taxonomy" id="1745969"/>
    <lineage>
        <taxon>Eukaryota</taxon>
        <taxon>Fungi</taxon>
        <taxon>Dikarya</taxon>
        <taxon>Basidiomycota</taxon>
        <taxon>Agaricomycotina</taxon>
        <taxon>Agaricomycetes</taxon>
        <taxon>Agaricomycetidae</taxon>
        <taxon>Agaricales</taxon>
        <taxon>Marasmiineae</taxon>
        <taxon>Mycenaceae</taxon>
        <taxon>Mycena</taxon>
    </lineage>
</organism>
<name>A0AAD6X781_9AGAR</name>
<proteinExistence type="predicted"/>
<gene>
    <name evidence="1" type="ORF">C8F04DRAFT_1182982</name>
</gene>
<dbReference type="Proteomes" id="UP001218188">
    <property type="component" value="Unassembled WGS sequence"/>
</dbReference>
<accession>A0AAD6X781</accession>
<sequence>MSVQSAGVFWERGTTFKQSHNVEIPDYTLGGQVPKVQNLPRFVGTVFGAFRSNGVLAQKFDESWAASSPRSPTFVGTGPGIFALDPHFLSGQNLGFALETLNFCRDGVPGIQGYIPGSSTYSLRSDFTSIPATRKLRWAFSSPPLLCRSDRLIHAPRHGTERADYSTGSQSYQEIIPLEAQLRVLGIWVSKISDFAPPGSFRWNHRGIICMHIIHIMSDRQRNTGTKQASPLDLLPPPSPNLLYEPLRPLTQKVGNYPRWNNGSKPPLNDLSVQQHLCLQIRTARSGISDEIKTLQLFLLIAHTTPAGFAHDCRRSCPSETPVAEKPEFAEIQRCAWAVGWELEWSEMVIFLATRHRLERVQRVSIRFSVPEEKEQVPWIYPQTRHKRGDLGDKTRKATKESIKRFREQVIRLKRNIIGDTGRNGGESVLVLDEMKPLWTFRTATESVAVEVAGLGWQCRTVLKQPSATEVHYSTSANSKNRRKCHDGRGSVRIGLSSDVPRWQCRLFEHFNLALIPSDNAHKTANLRVEFISYVLALNEIVYHSRVLVQKDLTSLRIWVYGSNLVTPSPQHIPQAVEIEGSRSRGVERGSPPNVAVFLDFPAATAGSLIFGRVSPKVSTLKAREVWSADTPHDVPYVSDSKLNDVLETEVATDSQRPIEKLDASGHSLEVPHDLVILVESSGVLRVNKL</sequence>
<reference evidence="1" key="1">
    <citation type="submission" date="2023-03" db="EMBL/GenBank/DDBJ databases">
        <title>Massive genome expansion in bonnet fungi (Mycena s.s.) driven by repeated elements and novel gene families across ecological guilds.</title>
        <authorList>
            <consortium name="Lawrence Berkeley National Laboratory"/>
            <person name="Harder C.B."/>
            <person name="Miyauchi S."/>
            <person name="Viragh M."/>
            <person name="Kuo A."/>
            <person name="Thoen E."/>
            <person name="Andreopoulos B."/>
            <person name="Lu D."/>
            <person name="Skrede I."/>
            <person name="Drula E."/>
            <person name="Henrissat B."/>
            <person name="Morin E."/>
            <person name="Kohler A."/>
            <person name="Barry K."/>
            <person name="LaButti K."/>
            <person name="Morin E."/>
            <person name="Salamov A."/>
            <person name="Lipzen A."/>
            <person name="Mereny Z."/>
            <person name="Hegedus B."/>
            <person name="Baldrian P."/>
            <person name="Stursova M."/>
            <person name="Weitz H."/>
            <person name="Taylor A."/>
            <person name="Grigoriev I.V."/>
            <person name="Nagy L.G."/>
            <person name="Martin F."/>
            <person name="Kauserud H."/>
        </authorList>
    </citation>
    <scope>NUCLEOTIDE SEQUENCE</scope>
    <source>
        <strain evidence="1">CBHHK200</strain>
    </source>
</reference>
<evidence type="ECO:0000313" key="1">
    <source>
        <dbReference type="EMBL" id="KAJ7034719.1"/>
    </source>
</evidence>